<dbReference type="UniPathway" id="UPA00143"/>
<comment type="similarity">
    <text evidence="1 3">Belongs to the SKP1 family.</text>
</comment>
<dbReference type="Gene3D" id="3.30.710.10">
    <property type="entry name" value="Potassium Channel Kv1.1, Chain A"/>
    <property type="match status" value="1"/>
</dbReference>
<dbReference type="InterPro" id="IPR016897">
    <property type="entry name" value="SKP1"/>
</dbReference>
<evidence type="ECO:0000256" key="2">
    <source>
        <dbReference type="ARBA" id="ARBA00022786"/>
    </source>
</evidence>
<dbReference type="InterPro" id="IPR036296">
    <property type="entry name" value="SKP1-like_dim_sf"/>
</dbReference>
<protein>
    <recommendedName>
        <fullName evidence="3">E3 ubiquitin ligase complex SCF subunit</fullName>
    </recommendedName>
</protein>
<evidence type="ECO:0000313" key="6">
    <source>
        <dbReference type="EMBL" id="KLO04431.1"/>
    </source>
</evidence>
<dbReference type="SUPFAM" id="SSF81382">
    <property type="entry name" value="Skp1 dimerisation domain-like"/>
    <property type="match status" value="1"/>
</dbReference>
<dbReference type="GO" id="GO:0006511">
    <property type="term" value="P:ubiquitin-dependent protein catabolic process"/>
    <property type="evidence" value="ECO:0007669"/>
    <property type="project" value="InterPro"/>
</dbReference>
<dbReference type="SUPFAM" id="SSF54695">
    <property type="entry name" value="POZ domain"/>
    <property type="match status" value="1"/>
</dbReference>
<dbReference type="PIRSF" id="PIRSF028729">
    <property type="entry name" value="E3_ubiquit_lig_SCF_Skp"/>
    <property type="match status" value="1"/>
</dbReference>
<dbReference type="Pfam" id="PF01466">
    <property type="entry name" value="Skp1"/>
    <property type="match status" value="1"/>
</dbReference>
<keyword evidence="7" id="KW-1185">Reference proteome</keyword>
<comment type="pathway">
    <text evidence="3">Protein modification; protein ubiquitination.</text>
</comment>
<evidence type="ECO:0000256" key="3">
    <source>
        <dbReference type="PIRNR" id="PIRNR028729"/>
    </source>
</evidence>
<comment type="subunit">
    <text evidence="3">Component of the SCF (SKP1-CUL1-F-box protein) E3 ubiquitin ligase complexes.</text>
</comment>
<dbReference type="Pfam" id="PF03931">
    <property type="entry name" value="Skp1_POZ"/>
    <property type="match status" value="1"/>
</dbReference>
<dbReference type="EMBL" id="KQ086545">
    <property type="protein sequence ID" value="KLO04431.1"/>
    <property type="molecule type" value="Genomic_DNA"/>
</dbReference>
<evidence type="ECO:0000259" key="5">
    <source>
        <dbReference type="Pfam" id="PF03931"/>
    </source>
</evidence>
<gene>
    <name evidence="6" type="ORF">SCHPADRAFT_1003305</name>
</gene>
<keyword evidence="6" id="KW-0436">Ligase</keyword>
<organism evidence="6 7">
    <name type="scientific">Schizopora paradoxa</name>
    <dbReference type="NCBI Taxonomy" id="27342"/>
    <lineage>
        <taxon>Eukaryota</taxon>
        <taxon>Fungi</taxon>
        <taxon>Dikarya</taxon>
        <taxon>Basidiomycota</taxon>
        <taxon>Agaricomycotina</taxon>
        <taxon>Agaricomycetes</taxon>
        <taxon>Hymenochaetales</taxon>
        <taxon>Schizoporaceae</taxon>
        <taxon>Schizopora</taxon>
    </lineage>
</organism>
<dbReference type="GO" id="GO:0016874">
    <property type="term" value="F:ligase activity"/>
    <property type="evidence" value="ECO:0007669"/>
    <property type="project" value="UniProtKB-KW"/>
</dbReference>
<evidence type="ECO:0000259" key="4">
    <source>
        <dbReference type="Pfam" id="PF01466"/>
    </source>
</evidence>
<evidence type="ECO:0000256" key="1">
    <source>
        <dbReference type="ARBA" id="ARBA00009993"/>
    </source>
</evidence>
<comment type="function">
    <text evidence="3">Essential component of the SCF (SKP1-CUL1-F-box protein) E3 ubiquitin ligase complexes, which mediate the ubiquitination and subsequent proteasomal degradation of target proteins.</text>
</comment>
<evidence type="ECO:0000313" key="7">
    <source>
        <dbReference type="Proteomes" id="UP000053477"/>
    </source>
</evidence>
<dbReference type="InterPro" id="IPR016072">
    <property type="entry name" value="Skp1_comp_dimer"/>
</dbReference>
<dbReference type="GO" id="GO:0016567">
    <property type="term" value="P:protein ubiquitination"/>
    <property type="evidence" value="ECO:0007669"/>
    <property type="project" value="UniProtKB-UniPathway"/>
</dbReference>
<dbReference type="Proteomes" id="UP000053477">
    <property type="component" value="Unassembled WGS sequence"/>
</dbReference>
<dbReference type="STRING" id="27342.A0A0H2RHZ2"/>
<dbReference type="OrthoDB" id="2342932at2759"/>
<name>A0A0H2RHZ2_9AGAM</name>
<dbReference type="AlphaFoldDB" id="A0A0H2RHZ2"/>
<sequence length="171" mass="20121">MMNVEQSGDRDDADMLLLIKLLPSDGIEPLLVEWEIAARMRILKNMIEDVGFLDEAIPLPNVQGYVLKIILDYCEMHRTDDDSELIIETLEMDERDREFIERHVKHIYRIMLAADYLEVQSLIDLASKFIANRIRGKTPKQNREFFRIESDFNAEEARQIMKENGWTEAEF</sequence>
<dbReference type="InterPro" id="IPR011333">
    <property type="entry name" value="SKP1/BTB/POZ_sf"/>
</dbReference>
<dbReference type="SMART" id="SM00512">
    <property type="entry name" value="Skp1"/>
    <property type="match status" value="1"/>
</dbReference>
<feature type="domain" description="SKP1 component POZ" evidence="5">
    <location>
        <begin position="19"/>
        <end position="78"/>
    </location>
</feature>
<feature type="domain" description="SKP1 component dimerisation" evidence="4">
    <location>
        <begin position="120"/>
        <end position="166"/>
    </location>
</feature>
<reference evidence="6 7" key="1">
    <citation type="submission" date="2015-04" db="EMBL/GenBank/DDBJ databases">
        <title>Complete genome sequence of Schizopora paradoxa KUC8140, a cosmopolitan wood degrader in East Asia.</title>
        <authorList>
            <consortium name="DOE Joint Genome Institute"/>
            <person name="Min B."/>
            <person name="Park H."/>
            <person name="Jang Y."/>
            <person name="Kim J.-J."/>
            <person name="Kim K.H."/>
            <person name="Pangilinan J."/>
            <person name="Lipzen A."/>
            <person name="Riley R."/>
            <person name="Grigoriev I.V."/>
            <person name="Spatafora J.W."/>
            <person name="Choi I.-G."/>
        </authorList>
    </citation>
    <scope>NUCLEOTIDE SEQUENCE [LARGE SCALE GENOMIC DNA]</scope>
    <source>
        <strain evidence="6 7">KUC8140</strain>
    </source>
</reference>
<keyword evidence="2 3" id="KW-0833">Ubl conjugation pathway</keyword>
<proteinExistence type="inferred from homology"/>
<dbReference type="PANTHER" id="PTHR11165">
    <property type="entry name" value="SKP1"/>
    <property type="match status" value="1"/>
</dbReference>
<dbReference type="InterPro" id="IPR001232">
    <property type="entry name" value="SKP1-like"/>
</dbReference>
<dbReference type="InParanoid" id="A0A0H2RHZ2"/>
<dbReference type="InterPro" id="IPR016073">
    <property type="entry name" value="Skp1_comp_POZ"/>
</dbReference>
<accession>A0A0H2RHZ2</accession>